<proteinExistence type="predicted"/>
<dbReference type="RefSeq" id="WP_154475497.1">
    <property type="nucleotide sequence ID" value="NZ_VULY01000018.1"/>
</dbReference>
<evidence type="ECO:0000313" key="1">
    <source>
        <dbReference type="EMBL" id="MSR92911.1"/>
    </source>
</evidence>
<gene>
    <name evidence="1" type="ORF">FYJ34_01130</name>
</gene>
<comment type="caution">
    <text evidence="1">The sequence shown here is derived from an EMBL/GenBank/DDBJ whole genome shotgun (WGS) entry which is preliminary data.</text>
</comment>
<name>A0A6N7UQS0_9FIRM</name>
<keyword evidence="2" id="KW-1185">Reference proteome</keyword>
<dbReference type="GO" id="GO:0016301">
    <property type="term" value="F:kinase activity"/>
    <property type="evidence" value="ECO:0007669"/>
    <property type="project" value="UniProtKB-KW"/>
</dbReference>
<accession>A0A6N7UQS0</accession>
<dbReference type="Pfam" id="PF13189">
    <property type="entry name" value="Cytidylate_kin2"/>
    <property type="match status" value="1"/>
</dbReference>
<dbReference type="EMBL" id="VULY01000018">
    <property type="protein sequence ID" value="MSR92911.1"/>
    <property type="molecule type" value="Genomic_DNA"/>
</dbReference>
<organism evidence="1 2">
    <name type="scientific">Suipraeoptans intestinalis</name>
    <dbReference type="NCBI Taxonomy" id="2606628"/>
    <lineage>
        <taxon>Bacteria</taxon>
        <taxon>Bacillati</taxon>
        <taxon>Bacillota</taxon>
        <taxon>Clostridia</taxon>
        <taxon>Lachnospirales</taxon>
        <taxon>Lachnospiraceae</taxon>
        <taxon>Suipraeoptans</taxon>
    </lineage>
</organism>
<reference evidence="1 2" key="1">
    <citation type="submission" date="2019-08" db="EMBL/GenBank/DDBJ databases">
        <title>In-depth cultivation of the pig gut microbiome towards novel bacterial diversity and tailored functional studies.</title>
        <authorList>
            <person name="Wylensek D."/>
            <person name="Hitch T.C.A."/>
            <person name="Clavel T."/>
        </authorList>
    </citation>
    <scope>NUCLEOTIDE SEQUENCE [LARGE SCALE GENOMIC DNA]</scope>
    <source>
        <strain evidence="1 2">68-1-5</strain>
    </source>
</reference>
<protein>
    <submittedName>
        <fullName evidence="1">Cytidylate kinase-like family protein</fullName>
    </submittedName>
</protein>
<sequence length="215" mass="24680">MKTPIILTIGRQFGSGGREIGERIARELDLAFYDKQLLEIAAEESDIAKELFETHDERPTSSLLYTLAMDLYAMRYPTSIQADMPLNHKIFLAQFHAIQKIGKKGNCVLVGRCSDYALADQKNAVHVFIRADLDDRVRRVADTMEISRGKARELIMKEDKKRASYYNYFTSNKWGMAEHYHCCLDSSLLGIEGTVHVLKEMLEWKRSRQSRKSGI</sequence>
<dbReference type="AlphaFoldDB" id="A0A6N7UQS0"/>
<dbReference type="Proteomes" id="UP000434409">
    <property type="component" value="Unassembled WGS sequence"/>
</dbReference>
<evidence type="ECO:0000313" key="2">
    <source>
        <dbReference type="Proteomes" id="UP000434409"/>
    </source>
</evidence>
<keyword evidence="1" id="KW-0418">Kinase</keyword>
<dbReference type="Gene3D" id="3.40.50.300">
    <property type="entry name" value="P-loop containing nucleotide triphosphate hydrolases"/>
    <property type="match status" value="1"/>
</dbReference>
<keyword evidence="1" id="KW-0808">Transferase</keyword>
<dbReference type="InterPro" id="IPR027417">
    <property type="entry name" value="P-loop_NTPase"/>
</dbReference>